<dbReference type="RefSeq" id="XP_028033969.1">
    <property type="nucleotide sequence ID" value="XM_028178168.1"/>
</dbReference>
<proteinExistence type="predicted"/>
<keyword evidence="1" id="KW-1185">Reference proteome</keyword>
<reference evidence="2" key="1">
    <citation type="submission" date="2025-08" db="UniProtKB">
        <authorList>
            <consortium name="RefSeq"/>
        </authorList>
    </citation>
    <scope>IDENTIFICATION</scope>
    <source>
        <tissue evidence="2">Silk gland</tissue>
    </source>
</reference>
<dbReference type="GeneID" id="114245836"/>
<organism evidence="1 2">
    <name type="scientific">Bombyx mandarina</name>
    <name type="common">Wild silk moth</name>
    <name type="synonym">Wild silkworm</name>
    <dbReference type="NCBI Taxonomy" id="7092"/>
    <lineage>
        <taxon>Eukaryota</taxon>
        <taxon>Metazoa</taxon>
        <taxon>Ecdysozoa</taxon>
        <taxon>Arthropoda</taxon>
        <taxon>Hexapoda</taxon>
        <taxon>Insecta</taxon>
        <taxon>Pterygota</taxon>
        <taxon>Neoptera</taxon>
        <taxon>Endopterygota</taxon>
        <taxon>Lepidoptera</taxon>
        <taxon>Glossata</taxon>
        <taxon>Ditrysia</taxon>
        <taxon>Bombycoidea</taxon>
        <taxon>Bombycidae</taxon>
        <taxon>Bombycinae</taxon>
        <taxon>Bombyx</taxon>
    </lineage>
</organism>
<evidence type="ECO:0000313" key="2">
    <source>
        <dbReference type="RefSeq" id="XP_028033969.1"/>
    </source>
</evidence>
<gene>
    <name evidence="2" type="primary">LOC114245836</name>
</gene>
<protein>
    <submittedName>
        <fullName evidence="2">Uncharacterized protein LOC114245836</fullName>
    </submittedName>
</protein>
<evidence type="ECO:0000313" key="1">
    <source>
        <dbReference type="Proteomes" id="UP000504629"/>
    </source>
</evidence>
<accession>A0A6J2K0W1</accession>
<name>A0A6J2K0W1_BOMMA</name>
<dbReference type="AlphaFoldDB" id="A0A6J2K0W1"/>
<dbReference type="OrthoDB" id="7442728at2759"/>
<sequence>MQQLGHSQTQAAGALVQRAIGNREAKLVHTGLPSRPCHQGNGILDIALVTQEAMEYTYRTKQLDSISSDHYPWQLEVDIEAHEHVLLRRKMISITETKESRIKFQELIEANLPVIVPTTDAEADSYVDNLENVLTAALDEMAPLRESTRREELPINIQYLIQHRNRSKLKQKMHQEDIFSVGYTTLQI</sequence>
<dbReference type="KEGG" id="bman:114245836"/>
<dbReference type="Proteomes" id="UP000504629">
    <property type="component" value="Unplaced"/>
</dbReference>